<dbReference type="SUPFAM" id="SSF50249">
    <property type="entry name" value="Nucleic acid-binding proteins"/>
    <property type="match status" value="1"/>
</dbReference>
<proteinExistence type="predicted"/>
<dbReference type="CDD" id="cd07971">
    <property type="entry name" value="OBF_DNA_ligase_LigD"/>
    <property type="match status" value="1"/>
</dbReference>
<sequence>MSLEEYIEKRKFDSTPEPIGEIDHENGGRFVVQRHQATKLHYDLRLEIQGVLKSWAIPKGPSLNPKDKRLAIHTEDHPVKYLYFKGIIPKGNYGAGIMDIWDHGTFKILEPKKYGDAIDQHLNGNMKISLSGSKLKGEFSLVKMSNAQDNHWLLIKKKDRYATNLTYDSETFVEPKTIKKETKQVIEITPKEFIKPMLASSAKKIFNDPNWIYELKYDGYRMVSSIIENKVTLYSRNGILYNTKFKTIRKELEEIPHSAILDGEIVVVDENGIPDFQKLQHYDPATTRGTLQYFVFDLLFLNGHSTLELSLIERKSLLPDVLEGLDNVIYCDHVEGMGAAFYKKAIDAGLEGVMAKKSSSTYTPGYRTEDWLKIKAFESEEFLICGYTDSVSGGSIFGSLILGAYRDGALSYVGNCGSGFSSAIQKDLLNKLKGFKSDQSPFDSKINLKGRKANWVTPELICEVKYSGWTDKGILRHAVYKGLREDKTLVEISQGKTQDNTLETLSTSDTKASESSLLVDGIHVPISNIDKVYWPESGLTKYDLIDYYIKVSETILPYLVDRPESLHRHPNGIDMDSFFQKDNEHLPSWIETFEIYSKSGEREIKYLLCQNEATLLYMANLGCIELNPWNSRVKNIDNPDYTVIDLDPSDKNTFDQVIETAQVVREILEAIKIEGYCKTSGSRGLHIYLPLAGSYNYEQARNFTKLICLYVQEKLPKLTSLERSIKKRGKKIYLDFMQNKRGQTLAAPYCVRPRTKAPVSTPLLWEEVKMGLKLTDFNIHTVPDRIKSKGDLFSGVLDSKIDMVEAIERLDQL</sequence>
<evidence type="ECO:0000259" key="21">
    <source>
        <dbReference type="PROSITE" id="PS50160"/>
    </source>
</evidence>
<evidence type="ECO:0000256" key="15">
    <source>
        <dbReference type="ARBA" id="ARBA00023172"/>
    </source>
</evidence>
<evidence type="ECO:0000256" key="11">
    <source>
        <dbReference type="ARBA" id="ARBA00022839"/>
    </source>
</evidence>
<keyword evidence="3 22" id="KW-0436">Ligase</keyword>
<dbReference type="InterPro" id="IPR014144">
    <property type="entry name" value="LigD_PE_domain"/>
</dbReference>
<dbReference type="Gene3D" id="3.90.920.10">
    <property type="entry name" value="DNA primase, PRIM domain"/>
    <property type="match status" value="1"/>
</dbReference>
<dbReference type="InterPro" id="IPR052171">
    <property type="entry name" value="NHEJ_LigD"/>
</dbReference>
<evidence type="ECO:0000256" key="17">
    <source>
        <dbReference type="ARBA" id="ARBA00023211"/>
    </source>
</evidence>
<dbReference type="PATRIC" id="fig|555500.3.peg.2728"/>
<dbReference type="GO" id="GO:0046872">
    <property type="term" value="F:metal ion binding"/>
    <property type="evidence" value="ECO:0007669"/>
    <property type="project" value="UniProtKB-KW"/>
</dbReference>
<name>K2Q085_9FLAO</name>
<keyword evidence="4" id="KW-0808">Transferase</keyword>
<evidence type="ECO:0000256" key="3">
    <source>
        <dbReference type="ARBA" id="ARBA00022598"/>
    </source>
</evidence>
<dbReference type="NCBIfam" id="TIGR02779">
    <property type="entry name" value="NHEJ_ligase_lig"/>
    <property type="match status" value="1"/>
</dbReference>
<dbReference type="GO" id="GO:0003887">
    <property type="term" value="F:DNA-directed DNA polymerase activity"/>
    <property type="evidence" value="ECO:0007669"/>
    <property type="project" value="UniProtKB-KW"/>
</dbReference>
<keyword evidence="14" id="KW-0238">DNA-binding</keyword>
<dbReference type="GO" id="GO:0003910">
    <property type="term" value="F:DNA ligase (ATP) activity"/>
    <property type="evidence" value="ECO:0007669"/>
    <property type="project" value="UniProtKB-EC"/>
</dbReference>
<dbReference type="OrthoDB" id="9802472at2"/>
<dbReference type="InterPro" id="IPR014145">
    <property type="entry name" value="LigD_pol_dom"/>
</dbReference>
<dbReference type="Pfam" id="PF01068">
    <property type="entry name" value="DNA_ligase_A_M"/>
    <property type="match status" value="1"/>
</dbReference>
<dbReference type="GO" id="GO:0004527">
    <property type="term" value="F:exonuclease activity"/>
    <property type="evidence" value="ECO:0007669"/>
    <property type="project" value="UniProtKB-KW"/>
</dbReference>
<dbReference type="Pfam" id="PF04679">
    <property type="entry name" value="DNA_ligase_A_C"/>
    <property type="match status" value="1"/>
</dbReference>
<dbReference type="Gene3D" id="2.40.50.140">
    <property type="entry name" value="Nucleic acid-binding proteins"/>
    <property type="match status" value="1"/>
</dbReference>
<dbReference type="EC" id="6.5.1.1" evidence="2"/>
<dbReference type="PANTHER" id="PTHR42705:SF2">
    <property type="entry name" value="BIFUNCTIONAL NON-HOMOLOGOUS END JOINING PROTEIN LIGD"/>
    <property type="match status" value="1"/>
</dbReference>
<evidence type="ECO:0000256" key="14">
    <source>
        <dbReference type="ARBA" id="ARBA00023125"/>
    </source>
</evidence>
<dbReference type="STRING" id="555500.I215_13238"/>
<keyword evidence="6" id="KW-0540">Nuclease</keyword>
<keyword evidence="5" id="KW-0548">Nucleotidyltransferase</keyword>
<dbReference type="NCBIfam" id="TIGR02778">
    <property type="entry name" value="ligD_pol"/>
    <property type="match status" value="1"/>
</dbReference>
<dbReference type="InterPro" id="IPR012310">
    <property type="entry name" value="DNA_ligase_ATP-dep_cent"/>
</dbReference>
<dbReference type="CDD" id="cd07906">
    <property type="entry name" value="Adenylation_DNA_ligase_LigD_LigC"/>
    <property type="match status" value="1"/>
</dbReference>
<evidence type="ECO:0000256" key="2">
    <source>
        <dbReference type="ARBA" id="ARBA00012727"/>
    </source>
</evidence>
<keyword evidence="18" id="KW-0511">Multifunctional enzyme</keyword>
<comment type="catalytic activity">
    <reaction evidence="20">
        <text>ATP + (deoxyribonucleotide)n-3'-hydroxyl + 5'-phospho-(deoxyribonucleotide)m = (deoxyribonucleotide)n+m + AMP + diphosphate.</text>
        <dbReference type="EC" id="6.5.1.1"/>
    </reaction>
</comment>
<dbReference type="GO" id="GO:0005524">
    <property type="term" value="F:ATP binding"/>
    <property type="evidence" value="ECO:0007669"/>
    <property type="project" value="UniProtKB-KW"/>
</dbReference>
<dbReference type="InterPro" id="IPR014143">
    <property type="entry name" value="NHEJ_ligase_prk"/>
</dbReference>
<dbReference type="PROSITE" id="PS50160">
    <property type="entry name" value="DNA_LIGASE_A3"/>
    <property type="match status" value="1"/>
</dbReference>
<protein>
    <recommendedName>
        <fullName evidence="2">DNA ligase (ATP)</fullName>
        <ecNumber evidence="2">6.5.1.1</ecNumber>
    </recommendedName>
    <alternativeName>
        <fullName evidence="19">NHEJ DNA polymerase</fullName>
    </alternativeName>
</protein>
<keyword evidence="16" id="KW-0234">DNA repair</keyword>
<dbReference type="GO" id="GO:0006310">
    <property type="term" value="P:DNA recombination"/>
    <property type="evidence" value="ECO:0007669"/>
    <property type="project" value="UniProtKB-KW"/>
</dbReference>
<organism evidence="22 23">
    <name type="scientific">Galbibacter marinus</name>
    <dbReference type="NCBI Taxonomy" id="555500"/>
    <lineage>
        <taxon>Bacteria</taxon>
        <taxon>Pseudomonadati</taxon>
        <taxon>Bacteroidota</taxon>
        <taxon>Flavobacteriia</taxon>
        <taxon>Flavobacteriales</taxon>
        <taxon>Flavobacteriaceae</taxon>
        <taxon>Galbibacter</taxon>
    </lineage>
</organism>
<evidence type="ECO:0000256" key="12">
    <source>
        <dbReference type="ARBA" id="ARBA00022840"/>
    </source>
</evidence>
<dbReference type="eggNOG" id="COG1793">
    <property type="taxonomic scope" value="Bacteria"/>
</dbReference>
<reference evidence="22 23" key="1">
    <citation type="journal article" date="2012" name="J. Bacteriol.">
        <title>Genome Sequence of Galbibacter marinum Type Strain ck-I2-15.</title>
        <authorList>
            <person name="Lai Q."/>
            <person name="Li C."/>
            <person name="Shao Z."/>
        </authorList>
    </citation>
    <scope>NUCLEOTIDE SEQUENCE [LARGE SCALE GENOMIC DNA]</scope>
    <source>
        <strain evidence="23">ck-I2-15</strain>
    </source>
</reference>
<evidence type="ECO:0000256" key="5">
    <source>
        <dbReference type="ARBA" id="ARBA00022695"/>
    </source>
</evidence>
<evidence type="ECO:0000256" key="19">
    <source>
        <dbReference type="ARBA" id="ARBA00029943"/>
    </source>
</evidence>
<dbReference type="NCBIfam" id="TIGR02777">
    <property type="entry name" value="LigD_PE_dom"/>
    <property type="match status" value="1"/>
</dbReference>
<dbReference type="RefSeq" id="WP_008992486.1">
    <property type="nucleotide sequence ID" value="NZ_AMSG01000026.1"/>
</dbReference>
<evidence type="ECO:0000256" key="10">
    <source>
        <dbReference type="ARBA" id="ARBA00022801"/>
    </source>
</evidence>
<evidence type="ECO:0000256" key="7">
    <source>
        <dbReference type="ARBA" id="ARBA00022723"/>
    </source>
</evidence>
<dbReference type="InterPro" id="IPR012309">
    <property type="entry name" value="DNA_ligase_ATP-dep_C"/>
</dbReference>
<dbReference type="InterPro" id="IPR014146">
    <property type="entry name" value="LigD_ligase_dom"/>
</dbReference>
<keyword evidence="8" id="KW-0547">Nucleotide-binding</keyword>
<evidence type="ECO:0000256" key="20">
    <source>
        <dbReference type="ARBA" id="ARBA00034003"/>
    </source>
</evidence>
<dbReference type="AlphaFoldDB" id="K2Q085"/>
<evidence type="ECO:0000256" key="8">
    <source>
        <dbReference type="ARBA" id="ARBA00022741"/>
    </source>
</evidence>
<keyword evidence="13" id="KW-0239">DNA-directed DNA polymerase</keyword>
<keyword evidence="17" id="KW-0464">Manganese</keyword>
<keyword evidence="11" id="KW-0269">Exonuclease</keyword>
<dbReference type="eggNOG" id="COG3285">
    <property type="taxonomic scope" value="Bacteria"/>
</dbReference>
<dbReference type="NCBIfam" id="TIGR02776">
    <property type="entry name" value="NHEJ_ligase_prk"/>
    <property type="match status" value="1"/>
</dbReference>
<dbReference type="InterPro" id="IPR012340">
    <property type="entry name" value="NA-bd_OB-fold"/>
</dbReference>
<gene>
    <name evidence="22" type="ORF">I215_13238</name>
</gene>
<keyword evidence="7" id="KW-0479">Metal-binding</keyword>
<dbReference type="Gene3D" id="3.30.470.30">
    <property type="entry name" value="DNA ligase/mRNA capping enzyme"/>
    <property type="match status" value="1"/>
</dbReference>
<dbReference type="GO" id="GO:0006281">
    <property type="term" value="P:DNA repair"/>
    <property type="evidence" value="ECO:0007669"/>
    <property type="project" value="UniProtKB-KW"/>
</dbReference>
<dbReference type="Gene3D" id="3.30.1490.70">
    <property type="match status" value="1"/>
</dbReference>
<keyword evidence="9" id="KW-0227">DNA damage</keyword>
<evidence type="ECO:0000313" key="22">
    <source>
        <dbReference type="EMBL" id="EKF54261.1"/>
    </source>
</evidence>
<evidence type="ECO:0000256" key="6">
    <source>
        <dbReference type="ARBA" id="ARBA00022722"/>
    </source>
</evidence>
<dbReference type="Pfam" id="PF13298">
    <property type="entry name" value="LigD_N"/>
    <property type="match status" value="1"/>
</dbReference>
<keyword evidence="23" id="KW-1185">Reference proteome</keyword>
<evidence type="ECO:0000256" key="9">
    <source>
        <dbReference type="ARBA" id="ARBA00022763"/>
    </source>
</evidence>
<dbReference type="Pfam" id="PF21686">
    <property type="entry name" value="LigD_Prim-Pol"/>
    <property type="match status" value="1"/>
</dbReference>
<keyword evidence="12" id="KW-0067">ATP-binding</keyword>
<dbReference type="PROSITE" id="PS00333">
    <property type="entry name" value="DNA_LIGASE_A2"/>
    <property type="match status" value="1"/>
</dbReference>
<evidence type="ECO:0000256" key="4">
    <source>
        <dbReference type="ARBA" id="ARBA00022679"/>
    </source>
</evidence>
<dbReference type="Proteomes" id="UP000007364">
    <property type="component" value="Unassembled WGS sequence"/>
</dbReference>
<evidence type="ECO:0000313" key="23">
    <source>
        <dbReference type="Proteomes" id="UP000007364"/>
    </source>
</evidence>
<evidence type="ECO:0000256" key="1">
    <source>
        <dbReference type="ARBA" id="ARBA00001936"/>
    </source>
</evidence>
<evidence type="ECO:0000256" key="13">
    <source>
        <dbReference type="ARBA" id="ARBA00022932"/>
    </source>
</evidence>
<keyword evidence="10" id="KW-0378">Hydrolase</keyword>
<evidence type="ECO:0000256" key="18">
    <source>
        <dbReference type="ARBA" id="ARBA00023268"/>
    </source>
</evidence>
<dbReference type="SUPFAM" id="SSF56091">
    <property type="entry name" value="DNA ligase/mRNA capping enzyme, catalytic domain"/>
    <property type="match status" value="1"/>
</dbReference>
<dbReference type="CDD" id="cd04865">
    <property type="entry name" value="LigD_Pol_like_2"/>
    <property type="match status" value="1"/>
</dbReference>
<accession>K2Q085</accession>
<comment type="caution">
    <text evidence="22">The sequence shown here is derived from an EMBL/GenBank/DDBJ whole genome shotgun (WGS) entry which is preliminary data.</text>
</comment>
<evidence type="ECO:0000256" key="16">
    <source>
        <dbReference type="ARBA" id="ARBA00023204"/>
    </source>
</evidence>
<comment type="cofactor">
    <cofactor evidence="1">
        <name>Mn(2+)</name>
        <dbReference type="ChEBI" id="CHEBI:29035"/>
    </cofactor>
</comment>
<keyword evidence="15" id="KW-0233">DNA recombination</keyword>
<dbReference type="InterPro" id="IPR016059">
    <property type="entry name" value="DNA_ligase_ATP-dep_CS"/>
</dbReference>
<feature type="domain" description="ATP-dependent DNA ligase family profile" evidence="21">
    <location>
        <begin position="293"/>
        <end position="418"/>
    </location>
</feature>
<dbReference type="GO" id="GO:0003677">
    <property type="term" value="F:DNA binding"/>
    <property type="evidence" value="ECO:0007669"/>
    <property type="project" value="UniProtKB-KW"/>
</dbReference>
<dbReference type="EMBL" id="AMSG01000026">
    <property type="protein sequence ID" value="EKF54261.1"/>
    <property type="molecule type" value="Genomic_DNA"/>
</dbReference>
<dbReference type="PANTHER" id="PTHR42705">
    <property type="entry name" value="BIFUNCTIONAL NON-HOMOLOGOUS END JOINING PROTEIN LIGD"/>
    <property type="match status" value="1"/>
</dbReference>